<evidence type="ECO:0000256" key="4">
    <source>
        <dbReference type="ARBA" id="ARBA00022692"/>
    </source>
</evidence>
<dbReference type="Pfam" id="PF11700">
    <property type="entry name" value="ATG22"/>
    <property type="match status" value="1"/>
</dbReference>
<feature type="transmembrane region" description="Helical" evidence="8">
    <location>
        <begin position="493"/>
        <end position="512"/>
    </location>
</feature>
<keyword evidence="8" id="KW-0029">Amino-acid transport</keyword>
<dbReference type="InterPro" id="IPR024671">
    <property type="entry name" value="Atg22-like"/>
</dbReference>
<evidence type="ECO:0000256" key="3">
    <source>
        <dbReference type="ARBA" id="ARBA00022448"/>
    </source>
</evidence>
<feature type="transmembrane region" description="Helical" evidence="8">
    <location>
        <begin position="267"/>
        <end position="289"/>
    </location>
</feature>
<evidence type="ECO:0000256" key="9">
    <source>
        <dbReference type="SAM" id="MobiDB-lite"/>
    </source>
</evidence>
<evidence type="ECO:0000256" key="7">
    <source>
        <dbReference type="ARBA" id="ARBA00023136"/>
    </source>
</evidence>
<evidence type="ECO:0000256" key="2">
    <source>
        <dbReference type="ARBA" id="ARBA00006978"/>
    </source>
</evidence>
<comment type="subcellular location">
    <subcellularLocation>
        <location evidence="1 8">Vacuole membrane</location>
        <topology evidence="1 8">Multi-pass membrane protein</topology>
    </subcellularLocation>
</comment>
<evidence type="ECO:0000313" key="11">
    <source>
        <dbReference type="Proteomes" id="UP001305779"/>
    </source>
</evidence>
<comment type="similarity">
    <text evidence="2 8">Belongs to the ATG22 family.</text>
</comment>
<comment type="caution">
    <text evidence="8">Lacks conserved residue(s) required for the propagation of feature annotation.</text>
</comment>
<feature type="transmembrane region" description="Helical" evidence="8">
    <location>
        <begin position="457"/>
        <end position="481"/>
    </location>
</feature>
<feature type="transmembrane region" description="Helical" evidence="8">
    <location>
        <begin position="111"/>
        <end position="130"/>
    </location>
</feature>
<feature type="transmembrane region" description="Helical" evidence="8">
    <location>
        <begin position="173"/>
        <end position="192"/>
    </location>
</feature>
<keyword evidence="11" id="KW-1185">Reference proteome</keyword>
<feature type="transmembrane region" description="Helical" evidence="8">
    <location>
        <begin position="394"/>
        <end position="413"/>
    </location>
</feature>
<keyword evidence="5 8" id="KW-1133">Transmembrane helix</keyword>
<protein>
    <recommendedName>
        <fullName evidence="8">Autophagy-related protein</fullName>
    </recommendedName>
</protein>
<feature type="transmembrane region" description="Helical" evidence="8">
    <location>
        <begin position="142"/>
        <end position="161"/>
    </location>
</feature>
<keyword evidence="3 8" id="KW-0813">Transport</keyword>
<sequence>MADLSVDPAPQEKDFNTAVNDFDNDDVAKSKLTAHGRAGYAAIEQEHTIPEDGDRKTTTRLEYWAFCLFNWGATGVGFGNYGGALQQDLLESAFPSGYLNWGGSRTSTNSYILDINGITFAVQLAVLLITGPYADYGRWRPWILIFWTVVGIAASFAFLAFTEPSKWQLASGFYVLGNLVSNAQSAFYFAAFPGVVRDLPELQESERQVLEGTKSPEEHAELEGLERSKMSNWSYVFSGLGSTVSIALAYGIAYGIGYSTDHELWRFYAITTAYFGGVMIVTCLPWFIFDQRRAGQKLPDNTSWLTVGPKGVWQAAKNVVHLRYTLLYILAYFCLNDANSTSGTQVQILQNNAIEFNPIVYNGLYMVVYGTTGIGILIQICIQKKLKISAKTMFVWNAVPGVLISLWGMIGNWTNAIGFHHTWEFWLYQAWDGGASAAYQAYSTTLMAEVAPAPKMYIFFALFNAVGKTSGFVGPFISSAIIDDAGGNTNAGFYFSFGLTLVGIVLLLCVNVDQAKADNAKLLEIEREQLYASHGAKEVAADVVARNPSVASAGTKI</sequence>
<keyword evidence="4 8" id="KW-0812">Transmembrane</keyword>
<dbReference type="SUPFAM" id="SSF103473">
    <property type="entry name" value="MFS general substrate transporter"/>
    <property type="match status" value="1"/>
</dbReference>
<reference evidence="10 11" key="1">
    <citation type="journal article" date="2023" name="G3 (Bethesda)">
        <title>A chromosome-level genome assembly of Zasmidium syzygii isolated from banana leaves.</title>
        <authorList>
            <person name="van Westerhoven A.C."/>
            <person name="Mehrabi R."/>
            <person name="Talebi R."/>
            <person name="Steentjes M.B.F."/>
            <person name="Corcolon B."/>
            <person name="Chong P.A."/>
            <person name="Kema G.H.J."/>
            <person name="Seidl M.F."/>
        </authorList>
    </citation>
    <scope>NUCLEOTIDE SEQUENCE [LARGE SCALE GENOMIC DNA]</scope>
    <source>
        <strain evidence="10 11">P124</strain>
    </source>
</reference>
<dbReference type="InterPro" id="IPR050495">
    <property type="entry name" value="ATG22/LtaA_families"/>
</dbReference>
<dbReference type="Gene3D" id="1.20.1250.20">
    <property type="entry name" value="MFS general substrate transporter like domains"/>
    <property type="match status" value="1"/>
</dbReference>
<proteinExistence type="inferred from homology"/>
<evidence type="ECO:0000256" key="8">
    <source>
        <dbReference type="RuleBase" id="RU363073"/>
    </source>
</evidence>
<feature type="region of interest" description="Disordered" evidence="9">
    <location>
        <begin position="1"/>
        <end position="20"/>
    </location>
</feature>
<comment type="function">
    <text evidence="8">Vacuolar effluxer which mediate the efflux of amino acids resulting from autophagic degradation. The release of autophagic amino acids allows the maintenance of protein synthesis and viability during nitrogen starvation.</text>
</comment>
<comment type="caution">
    <text evidence="10">The sequence shown here is derived from an EMBL/GenBank/DDBJ whole genome shotgun (WGS) entry which is preliminary data.</text>
</comment>
<dbReference type="PANTHER" id="PTHR23519:SF5">
    <property type="entry name" value="AUTOPHAGY-RELATED PROTEIN"/>
    <property type="match status" value="1"/>
</dbReference>
<feature type="transmembrane region" description="Helical" evidence="8">
    <location>
        <begin position="359"/>
        <end position="382"/>
    </location>
</feature>
<keyword evidence="7 8" id="KW-0472">Membrane</keyword>
<evidence type="ECO:0000256" key="1">
    <source>
        <dbReference type="ARBA" id="ARBA00004128"/>
    </source>
</evidence>
<dbReference type="Proteomes" id="UP001305779">
    <property type="component" value="Unassembled WGS sequence"/>
</dbReference>
<evidence type="ECO:0000256" key="6">
    <source>
        <dbReference type="ARBA" id="ARBA00023006"/>
    </source>
</evidence>
<keyword evidence="6 8" id="KW-0072">Autophagy</keyword>
<name>A0ABR0E8D2_ZASCE</name>
<evidence type="ECO:0000313" key="10">
    <source>
        <dbReference type="EMBL" id="KAK4497690.1"/>
    </source>
</evidence>
<evidence type="ECO:0000256" key="5">
    <source>
        <dbReference type="ARBA" id="ARBA00022989"/>
    </source>
</evidence>
<dbReference type="InterPro" id="IPR036259">
    <property type="entry name" value="MFS_trans_sf"/>
</dbReference>
<feature type="transmembrane region" description="Helical" evidence="8">
    <location>
        <begin position="233"/>
        <end position="255"/>
    </location>
</feature>
<accession>A0ABR0E8D2</accession>
<gene>
    <name evidence="10" type="ORF">PRZ48_010343</name>
</gene>
<keyword evidence="8" id="KW-0926">Vacuole</keyword>
<dbReference type="EMBL" id="JAXOVC010000008">
    <property type="protein sequence ID" value="KAK4497690.1"/>
    <property type="molecule type" value="Genomic_DNA"/>
</dbReference>
<organism evidence="10 11">
    <name type="scientific">Zasmidium cellare</name>
    <name type="common">Wine cellar mold</name>
    <name type="synonym">Racodium cellare</name>
    <dbReference type="NCBI Taxonomy" id="395010"/>
    <lineage>
        <taxon>Eukaryota</taxon>
        <taxon>Fungi</taxon>
        <taxon>Dikarya</taxon>
        <taxon>Ascomycota</taxon>
        <taxon>Pezizomycotina</taxon>
        <taxon>Dothideomycetes</taxon>
        <taxon>Dothideomycetidae</taxon>
        <taxon>Mycosphaerellales</taxon>
        <taxon>Mycosphaerellaceae</taxon>
        <taxon>Zasmidium</taxon>
    </lineage>
</organism>
<dbReference type="PANTHER" id="PTHR23519">
    <property type="entry name" value="AUTOPHAGY-RELATED PROTEIN 22"/>
    <property type="match status" value="1"/>
</dbReference>